<dbReference type="EC" id="2.1.1.72" evidence="2"/>
<gene>
    <name evidence="12" type="ORF">EYB53_004795</name>
    <name evidence="13" type="ORF">EYB53_010860</name>
</gene>
<feature type="region of interest" description="Disordered" evidence="9">
    <location>
        <begin position="1"/>
        <end position="24"/>
    </location>
</feature>
<evidence type="ECO:0000256" key="6">
    <source>
        <dbReference type="ARBA" id="ARBA00022747"/>
    </source>
</evidence>
<feature type="domain" description="DNA methylase adenine-specific" evidence="10">
    <location>
        <begin position="194"/>
        <end position="510"/>
    </location>
</feature>
<comment type="caution">
    <text evidence="13">The sequence shown here is derived from an EMBL/GenBank/DDBJ whole genome shotgun (WGS) entry which is preliminary data.</text>
</comment>
<dbReference type="Pfam" id="PF02384">
    <property type="entry name" value="N6_Mtase"/>
    <property type="match status" value="1"/>
</dbReference>
<evidence type="ECO:0000256" key="2">
    <source>
        <dbReference type="ARBA" id="ARBA00011900"/>
    </source>
</evidence>
<comment type="catalytic activity">
    <reaction evidence="7">
        <text>a 2'-deoxyadenosine in DNA + S-adenosyl-L-methionine = an N(6)-methyl-2'-deoxyadenosine in DNA + S-adenosyl-L-homocysteine + H(+)</text>
        <dbReference type="Rhea" id="RHEA:15197"/>
        <dbReference type="Rhea" id="RHEA-COMP:12418"/>
        <dbReference type="Rhea" id="RHEA-COMP:12419"/>
        <dbReference type="ChEBI" id="CHEBI:15378"/>
        <dbReference type="ChEBI" id="CHEBI:57856"/>
        <dbReference type="ChEBI" id="CHEBI:59789"/>
        <dbReference type="ChEBI" id="CHEBI:90615"/>
        <dbReference type="ChEBI" id="CHEBI:90616"/>
        <dbReference type="EC" id="2.1.1.72"/>
    </reaction>
</comment>
<evidence type="ECO:0000259" key="11">
    <source>
        <dbReference type="Pfam" id="PF12161"/>
    </source>
</evidence>
<sequence length="547" mass="60615">MSRGRSKKSSLPSNDLPAASGFDQVPSNGQQLTISALETWLWDAACAIRGATDAPKFKDFILPLVFFKRLSDVFDDEVAKHAATFGGEDVARTVIEQDHADALRTGRKPIVRFFVPTAYQWSRIRNHGADGTLGEFATTAMRETARLNPDLQGVLDVKDFNERQSGQRTLDDDRLAALIEVISRHRLGLQHTEPDVLGRAYEYLLRKFAEGQGQSAGEFYTPKEVGFLMADLLDPQPYTEIHDPTCGSGGLLLKPRLRFEEKHPAQRSQAPRLFGQELNPTTYAMAKMNMFLHDYTDSEIAIGDTFTTPRFASAGAGLQRFDYVVANPMWNQDNYDEAFYDADAWGRFGAGQPPGSSADWAWVQHILACLKETGRAAIVLDTGAVSRGSGSKSSNKEKTIRAALVEQDVIDGVVLLPENLFYNTSAPGVILLLHRGKPATRKGQILLVNASAYFVKRKPKNELTEQGIAAVAEVYRAWESRAKLSRVITLEQARTADYNLSPSQFVTVTDRAQHRPLDAILADIAAARTERERADAELARVMEALKR</sequence>
<evidence type="ECO:0000256" key="5">
    <source>
        <dbReference type="ARBA" id="ARBA00022691"/>
    </source>
</evidence>
<feature type="coiled-coil region" evidence="8">
    <location>
        <begin position="517"/>
        <end position="544"/>
    </location>
</feature>
<evidence type="ECO:0000256" key="1">
    <source>
        <dbReference type="ARBA" id="ARBA00006594"/>
    </source>
</evidence>
<keyword evidence="3 13" id="KW-0489">Methyltransferase</keyword>
<dbReference type="InterPro" id="IPR051537">
    <property type="entry name" value="DNA_Adenine_Mtase"/>
</dbReference>
<feature type="domain" description="N6 adenine-specific DNA methyltransferase N-terminal" evidence="11">
    <location>
        <begin position="38"/>
        <end position="181"/>
    </location>
</feature>
<dbReference type="RefSeq" id="WP_205712578.1">
    <property type="nucleotide sequence ID" value="NZ_SIJK02000005.1"/>
</dbReference>
<dbReference type="Pfam" id="PF12161">
    <property type="entry name" value="HsdM_N"/>
    <property type="match status" value="1"/>
</dbReference>
<reference evidence="13 14" key="1">
    <citation type="submission" date="2021-03" db="EMBL/GenBank/DDBJ databases">
        <authorList>
            <person name="Grouzdev D.S."/>
        </authorList>
    </citation>
    <scope>NUCLEOTIDE SEQUENCE [LARGE SCALE GENOMIC DNA]</scope>
    <source>
        <strain evidence="13 14">M50-1</strain>
    </source>
</reference>
<proteinExistence type="inferred from homology"/>
<dbReference type="PANTHER" id="PTHR42933">
    <property type="entry name" value="SLR6095 PROTEIN"/>
    <property type="match status" value="1"/>
</dbReference>
<evidence type="ECO:0000313" key="13">
    <source>
        <dbReference type="EMBL" id="MBP1466206.1"/>
    </source>
</evidence>
<dbReference type="SUPFAM" id="SSF53335">
    <property type="entry name" value="S-adenosyl-L-methionine-dependent methyltransferases"/>
    <property type="match status" value="1"/>
</dbReference>
<dbReference type="Gene3D" id="3.40.50.150">
    <property type="entry name" value="Vaccinia Virus protein VP39"/>
    <property type="match status" value="1"/>
</dbReference>
<evidence type="ECO:0000259" key="10">
    <source>
        <dbReference type="Pfam" id="PF02384"/>
    </source>
</evidence>
<dbReference type="InterPro" id="IPR022749">
    <property type="entry name" value="D12N6_MeTrfase_N"/>
</dbReference>
<keyword evidence="14" id="KW-1185">Reference proteome</keyword>
<keyword evidence="5" id="KW-0949">S-adenosyl-L-methionine</keyword>
<dbReference type="EMBL" id="SIJK02000005">
    <property type="protein sequence ID" value="MBP1465019.1"/>
    <property type="molecule type" value="Genomic_DNA"/>
</dbReference>
<dbReference type="InterPro" id="IPR029063">
    <property type="entry name" value="SAM-dependent_MTases_sf"/>
</dbReference>
<evidence type="ECO:0000256" key="7">
    <source>
        <dbReference type="ARBA" id="ARBA00047942"/>
    </source>
</evidence>
<dbReference type="Proteomes" id="UP001193081">
    <property type="component" value="Unassembled WGS sequence"/>
</dbReference>
<organism evidence="13 14">
    <name type="scientific">Candidatus Chloroploca mongolica</name>
    <dbReference type="NCBI Taxonomy" id="2528176"/>
    <lineage>
        <taxon>Bacteria</taxon>
        <taxon>Bacillati</taxon>
        <taxon>Chloroflexota</taxon>
        <taxon>Chloroflexia</taxon>
        <taxon>Chloroflexales</taxon>
        <taxon>Chloroflexineae</taxon>
        <taxon>Oscillochloridaceae</taxon>
        <taxon>Candidatus Chloroploca</taxon>
    </lineage>
</organism>
<dbReference type="InterPro" id="IPR038333">
    <property type="entry name" value="T1MK-like_N_sf"/>
</dbReference>
<name>A0ABS4D9T6_9CHLR</name>
<dbReference type="GO" id="GO:0032259">
    <property type="term" value="P:methylation"/>
    <property type="evidence" value="ECO:0007669"/>
    <property type="project" value="UniProtKB-KW"/>
</dbReference>
<dbReference type="GO" id="GO:0008168">
    <property type="term" value="F:methyltransferase activity"/>
    <property type="evidence" value="ECO:0007669"/>
    <property type="project" value="UniProtKB-KW"/>
</dbReference>
<keyword evidence="6" id="KW-0680">Restriction system</keyword>
<evidence type="ECO:0000256" key="9">
    <source>
        <dbReference type="SAM" id="MobiDB-lite"/>
    </source>
</evidence>
<comment type="similarity">
    <text evidence="1">Belongs to the N(4)/N(6)-methyltransferase family.</text>
</comment>
<evidence type="ECO:0000313" key="12">
    <source>
        <dbReference type="EMBL" id="MBP1465019.1"/>
    </source>
</evidence>
<dbReference type="Gene3D" id="1.20.1260.30">
    <property type="match status" value="1"/>
</dbReference>
<evidence type="ECO:0000256" key="4">
    <source>
        <dbReference type="ARBA" id="ARBA00022679"/>
    </source>
</evidence>
<dbReference type="EMBL" id="SIJK02000016">
    <property type="protein sequence ID" value="MBP1466206.1"/>
    <property type="molecule type" value="Genomic_DNA"/>
</dbReference>
<keyword evidence="4" id="KW-0808">Transferase</keyword>
<dbReference type="InterPro" id="IPR003356">
    <property type="entry name" value="DNA_methylase_A-5"/>
</dbReference>
<evidence type="ECO:0000313" key="14">
    <source>
        <dbReference type="Proteomes" id="UP001193081"/>
    </source>
</evidence>
<evidence type="ECO:0000256" key="8">
    <source>
        <dbReference type="SAM" id="Coils"/>
    </source>
</evidence>
<dbReference type="PANTHER" id="PTHR42933:SF3">
    <property type="entry name" value="TYPE I RESTRICTION ENZYME MJAVIII METHYLASE SUBUNIT"/>
    <property type="match status" value="1"/>
</dbReference>
<accession>A0ABS4D9T6</accession>
<evidence type="ECO:0000256" key="3">
    <source>
        <dbReference type="ARBA" id="ARBA00022603"/>
    </source>
</evidence>
<protein>
    <recommendedName>
        <fullName evidence="2">site-specific DNA-methyltransferase (adenine-specific)</fullName>
        <ecNumber evidence="2">2.1.1.72</ecNumber>
    </recommendedName>
</protein>
<keyword evidence="8" id="KW-0175">Coiled coil</keyword>
<dbReference type="PRINTS" id="PR00507">
    <property type="entry name" value="N12N6MTFRASE"/>
</dbReference>